<dbReference type="Pfam" id="PF07963">
    <property type="entry name" value="N_methyl"/>
    <property type="match status" value="1"/>
</dbReference>
<feature type="transmembrane region" description="Helical" evidence="1">
    <location>
        <begin position="12"/>
        <end position="33"/>
    </location>
</feature>
<keyword evidence="1" id="KW-1133">Transmembrane helix</keyword>
<sequence>MKNKGLTLIELLVAITLLSLVMGAVVGIFAYVVRSQARDLASQQLLNQTSYVMEYMSRALRMAKKDSSGSCLETANLNYLKTLSGNGIRFLNYRNKCQEFRLDTSTKRLQEGKSTTASKDDFGSWIDLTSDRLEVVSFNIGPANSWDQGDYEQPRVTIFFDIKGKGGGVKPEEQPRIKIQTTISQRNLDTTE</sequence>
<dbReference type="NCBIfam" id="TIGR02532">
    <property type="entry name" value="IV_pilin_GFxxxE"/>
    <property type="match status" value="1"/>
</dbReference>
<dbReference type="PROSITE" id="PS00409">
    <property type="entry name" value="PROKAR_NTER_METHYL"/>
    <property type="match status" value="1"/>
</dbReference>
<protein>
    <recommendedName>
        <fullName evidence="4">Type II secretion system protein J</fullName>
    </recommendedName>
</protein>
<reference evidence="3" key="1">
    <citation type="submission" date="2017-09" db="EMBL/GenBank/DDBJ databases">
        <title>Depth-based differentiation of microbial function through sediment-hosted aquifers and enrichment of novel symbionts in the deep terrestrial subsurface.</title>
        <authorList>
            <person name="Probst A.J."/>
            <person name="Ladd B."/>
            <person name="Jarett J.K."/>
            <person name="Geller-Mcgrath D.E."/>
            <person name="Sieber C.M.K."/>
            <person name="Emerson J.B."/>
            <person name="Anantharaman K."/>
            <person name="Thomas B.C."/>
            <person name="Malmstrom R."/>
            <person name="Stieglmeier M."/>
            <person name="Klingl A."/>
            <person name="Woyke T."/>
            <person name="Ryan C.M."/>
            <person name="Banfield J.F."/>
        </authorList>
    </citation>
    <scope>NUCLEOTIDE SEQUENCE [LARGE SCALE GENOMIC DNA]</scope>
</reference>
<dbReference type="SUPFAM" id="SSF54523">
    <property type="entry name" value="Pili subunits"/>
    <property type="match status" value="1"/>
</dbReference>
<organism evidence="2 3">
    <name type="scientific">Candidatus Nealsonbacteria bacterium CG_4_10_14_0_8_um_filter_37_14</name>
    <dbReference type="NCBI Taxonomy" id="1974684"/>
    <lineage>
        <taxon>Bacteria</taxon>
        <taxon>Candidatus Nealsoniibacteriota</taxon>
    </lineage>
</organism>
<evidence type="ECO:0000256" key="1">
    <source>
        <dbReference type="SAM" id="Phobius"/>
    </source>
</evidence>
<dbReference type="InterPro" id="IPR045584">
    <property type="entry name" value="Pilin-like"/>
</dbReference>
<dbReference type="EMBL" id="PFLW01000042">
    <property type="protein sequence ID" value="PIY89211.1"/>
    <property type="molecule type" value="Genomic_DNA"/>
</dbReference>
<evidence type="ECO:0000313" key="2">
    <source>
        <dbReference type="EMBL" id="PIY89211.1"/>
    </source>
</evidence>
<evidence type="ECO:0000313" key="3">
    <source>
        <dbReference type="Proteomes" id="UP000230767"/>
    </source>
</evidence>
<gene>
    <name evidence="2" type="ORF">COY73_01685</name>
</gene>
<dbReference type="InterPro" id="IPR012902">
    <property type="entry name" value="N_methyl_site"/>
</dbReference>
<keyword evidence="1" id="KW-0472">Membrane</keyword>
<proteinExistence type="predicted"/>
<dbReference type="AlphaFoldDB" id="A0A2M7R755"/>
<accession>A0A2M7R755</accession>
<dbReference type="Proteomes" id="UP000230767">
    <property type="component" value="Unassembled WGS sequence"/>
</dbReference>
<comment type="caution">
    <text evidence="2">The sequence shown here is derived from an EMBL/GenBank/DDBJ whole genome shotgun (WGS) entry which is preliminary data.</text>
</comment>
<name>A0A2M7R755_9BACT</name>
<evidence type="ECO:0008006" key="4">
    <source>
        <dbReference type="Google" id="ProtNLM"/>
    </source>
</evidence>
<keyword evidence="1" id="KW-0812">Transmembrane</keyword>